<dbReference type="EnsemblMetazoa" id="GPAI013654-RA">
    <property type="protein sequence ID" value="GPAI013654-PA"/>
    <property type="gene ID" value="GPAI013654"/>
</dbReference>
<dbReference type="VEuPathDB" id="VectorBase:GPAI013654"/>
<protein>
    <submittedName>
        <fullName evidence="1">Uncharacterized protein</fullName>
    </submittedName>
</protein>
<evidence type="ECO:0000313" key="1">
    <source>
        <dbReference type="EnsemblMetazoa" id="GPAI013654-PA"/>
    </source>
</evidence>
<dbReference type="AlphaFoldDB" id="A0A1A9ZG86"/>
<name>A0A1A9ZG86_GLOPL</name>
<proteinExistence type="predicted"/>
<sequence length="283" mass="33277">MKIEAERQLEADWKLYQNPPYKPTWCQLINFGLIGITNNNGTKTWLGVWEIKIKSKIKFKIKIKYRKHCLLSLTNSGIENNENAKLWWTFRHIEYNPIIQNEWPDKLKNQLHSALEICWWPGLRLGNWHEYQKALNSYIASGSSAHILLGGTIRDKIPEELVTITIESYCHLYIYEYVEPLNSHEQPVFIFGYNSPFADFYDRSSVVFCRDICSEIPWLRTTWQTFNYSTMGIMFCCTVDDVKQTNLHLHVDEVDIFIYKENILTLGLEVVEVILSSIDNIKN</sequence>
<reference evidence="1" key="2">
    <citation type="submission" date="2020-05" db="UniProtKB">
        <authorList>
            <consortium name="EnsemblMetazoa"/>
        </authorList>
    </citation>
    <scope>IDENTIFICATION</scope>
    <source>
        <strain evidence="1">IAEA</strain>
    </source>
</reference>
<dbReference type="Proteomes" id="UP000092445">
    <property type="component" value="Unassembled WGS sequence"/>
</dbReference>
<keyword evidence="2" id="KW-1185">Reference proteome</keyword>
<organism evidence="1 2">
    <name type="scientific">Glossina pallidipes</name>
    <name type="common">Tsetse fly</name>
    <dbReference type="NCBI Taxonomy" id="7398"/>
    <lineage>
        <taxon>Eukaryota</taxon>
        <taxon>Metazoa</taxon>
        <taxon>Ecdysozoa</taxon>
        <taxon>Arthropoda</taxon>
        <taxon>Hexapoda</taxon>
        <taxon>Insecta</taxon>
        <taxon>Pterygota</taxon>
        <taxon>Neoptera</taxon>
        <taxon>Endopterygota</taxon>
        <taxon>Diptera</taxon>
        <taxon>Brachycera</taxon>
        <taxon>Muscomorpha</taxon>
        <taxon>Hippoboscoidea</taxon>
        <taxon>Glossinidae</taxon>
        <taxon>Glossina</taxon>
    </lineage>
</organism>
<evidence type="ECO:0000313" key="2">
    <source>
        <dbReference type="Proteomes" id="UP000092445"/>
    </source>
</evidence>
<reference evidence="2" key="1">
    <citation type="submission" date="2014-03" db="EMBL/GenBank/DDBJ databases">
        <authorList>
            <person name="Aksoy S."/>
            <person name="Warren W."/>
            <person name="Wilson R.K."/>
        </authorList>
    </citation>
    <scope>NUCLEOTIDE SEQUENCE [LARGE SCALE GENOMIC DNA]</scope>
    <source>
        <strain evidence="2">IAEA</strain>
    </source>
</reference>
<accession>A0A1A9ZG86</accession>